<dbReference type="EMBL" id="HBIO01022707">
    <property type="protein sequence ID" value="CAE0472592.1"/>
    <property type="molecule type" value="Transcribed_RNA"/>
</dbReference>
<evidence type="ECO:0000256" key="1">
    <source>
        <dbReference type="SAM" id="MobiDB-lite"/>
    </source>
</evidence>
<evidence type="ECO:0000313" key="2">
    <source>
        <dbReference type="EMBL" id="CAE0472592.1"/>
    </source>
</evidence>
<feature type="region of interest" description="Disordered" evidence="1">
    <location>
        <begin position="30"/>
        <end position="86"/>
    </location>
</feature>
<sequence>MKLITITLLSASYQNAQGFSPLAHGGALKTFPPTLTMPSEHRNRKAQPSSIMNSPTRLHYGDDPPHSRGGDNQSQSSESQSAQQKLKTGFWNALEHTETWMSNILKNSTKENPIARNEVSYECEMNEGTLACIAGIFRRYKEAREMGTRYERVQKQMAYENRYYDVEPMRRTQVVILPFCDFFDQFDSCDRITQAITNARVIAQHLITDLAVENLEKESAGFKRDQDWDINVSGATLHPDYTTPQELVDQMKNSGDDNDNNKDKEKLIQEQKNRARQSPYPTLIIEVKASPQPAVKDTRFEGEDTMVDIIFKLEAIYAKSAALHKKFETNTEDIFYHAIGMLNGIEEILPSNMIEVVENWVVENDRRYDADLSTFASANLKHADSAYEFVFANLALHKVIPDDDDDDDGGGGKENKTYTAGLRSYLIMPKFVSTSATSFEKFAGGVNEIVRSIDGLKNRIIVSMMHPEHVDADKRSPAPILVLQWYEQK</sequence>
<evidence type="ECO:0000313" key="3">
    <source>
        <dbReference type="EMBL" id="CAE0472594.1"/>
    </source>
</evidence>
<name>A0A6S8XJ59_9STRA</name>
<reference evidence="3" key="1">
    <citation type="submission" date="2021-01" db="EMBL/GenBank/DDBJ databases">
        <authorList>
            <person name="Corre E."/>
            <person name="Pelletier E."/>
            <person name="Niang G."/>
            <person name="Scheremetjew M."/>
            <person name="Finn R."/>
            <person name="Kale V."/>
            <person name="Holt S."/>
            <person name="Cochrane G."/>
            <person name="Meng A."/>
            <person name="Brown T."/>
            <person name="Cohen L."/>
        </authorList>
    </citation>
    <scope>NUCLEOTIDE SEQUENCE</scope>
    <source>
        <strain evidence="3">MM31A-1</strain>
    </source>
</reference>
<dbReference type="EMBL" id="HBIO01022709">
    <property type="protein sequence ID" value="CAE0472594.1"/>
    <property type="molecule type" value="Transcribed_RNA"/>
</dbReference>
<protein>
    <submittedName>
        <fullName evidence="3">Uncharacterized protein</fullName>
    </submittedName>
</protein>
<feature type="compositionally biased region" description="Low complexity" evidence="1">
    <location>
        <begin position="73"/>
        <end position="84"/>
    </location>
</feature>
<feature type="compositionally biased region" description="Basic and acidic residues" evidence="1">
    <location>
        <begin position="59"/>
        <end position="69"/>
    </location>
</feature>
<gene>
    <name evidence="2" type="ORF">CDEB00056_LOCUS17445</name>
    <name evidence="3" type="ORF">CDEB00056_LOCUS17447</name>
</gene>
<proteinExistence type="predicted"/>
<accession>A0A6S8XJ59</accession>
<organism evidence="3">
    <name type="scientific">Chaetoceros debilis</name>
    <dbReference type="NCBI Taxonomy" id="122233"/>
    <lineage>
        <taxon>Eukaryota</taxon>
        <taxon>Sar</taxon>
        <taxon>Stramenopiles</taxon>
        <taxon>Ochrophyta</taxon>
        <taxon>Bacillariophyta</taxon>
        <taxon>Coscinodiscophyceae</taxon>
        <taxon>Chaetocerotophycidae</taxon>
        <taxon>Chaetocerotales</taxon>
        <taxon>Chaetocerotaceae</taxon>
        <taxon>Chaetoceros</taxon>
    </lineage>
</organism>
<feature type="compositionally biased region" description="Polar residues" evidence="1">
    <location>
        <begin position="46"/>
        <end position="56"/>
    </location>
</feature>
<dbReference type="AlphaFoldDB" id="A0A6S8XJ59"/>